<dbReference type="Pfam" id="PF12760">
    <property type="entry name" value="Zn_ribbon_IS1595"/>
    <property type="match status" value="1"/>
</dbReference>
<proteinExistence type="predicted"/>
<evidence type="ECO:0000313" key="3">
    <source>
        <dbReference type="Proteomes" id="UP001199916"/>
    </source>
</evidence>
<feature type="domain" description="Transposase zinc-ribbon" evidence="1">
    <location>
        <begin position="18"/>
        <end position="65"/>
    </location>
</feature>
<organism evidence="2 3">
    <name type="scientific">Paenibacillus profundus</name>
    <dbReference type="NCBI Taxonomy" id="1173085"/>
    <lineage>
        <taxon>Bacteria</taxon>
        <taxon>Bacillati</taxon>
        <taxon>Bacillota</taxon>
        <taxon>Bacilli</taxon>
        <taxon>Bacillales</taxon>
        <taxon>Paenibacillaceae</taxon>
        <taxon>Paenibacillus</taxon>
    </lineage>
</organism>
<keyword evidence="3" id="KW-1185">Reference proteome</keyword>
<evidence type="ECO:0000313" key="2">
    <source>
        <dbReference type="EMBL" id="MCE5169468.1"/>
    </source>
</evidence>
<dbReference type="RefSeq" id="WP_233696450.1">
    <property type="nucleotide sequence ID" value="NZ_JAJNBZ010000005.1"/>
</dbReference>
<gene>
    <name evidence="2" type="ORF">LQV63_09105</name>
</gene>
<accession>A0ABS8YBS6</accession>
<reference evidence="2 3" key="1">
    <citation type="submission" date="2021-11" db="EMBL/GenBank/DDBJ databases">
        <title>Draft genome sequence of Paenibacillus profundus YoMME, a new Gram-positive bacteria with exoelectrogenic properties.</title>
        <authorList>
            <person name="Hubenova Y."/>
            <person name="Hubenova E."/>
            <person name="Manasiev Y."/>
            <person name="Peykov S."/>
            <person name="Mitov M."/>
        </authorList>
    </citation>
    <scope>NUCLEOTIDE SEQUENCE [LARGE SCALE GENOMIC DNA]</scope>
    <source>
        <strain evidence="2 3">YoMME</strain>
    </source>
</reference>
<name>A0ABS8YBS6_9BACL</name>
<dbReference type="EMBL" id="JAJNBZ010000005">
    <property type="protein sequence ID" value="MCE5169468.1"/>
    <property type="molecule type" value="Genomic_DNA"/>
</dbReference>
<sequence>MNGWQSIDKLEDLQHHYPSESSCVPFLFELKWPQGFVCPRCRHTGVYIIRTRRLPLYECRACHHQTSLTAGTVMEGSRTPLRKWLTAFWLVSRSDTGINAVQLSSVLKVTYKTAWSILHKIRIAISRDDSNRSLNASVQGIVTFLGRSFRPTSNTLSLHPQECPLIVSTSATPDEENIVLKMKLVNRKDMSGKLLLRSGCDNFIAHHVSESVPEVSIIRQDFRVKRSSRLYRAFSQARRWLNDTFHGLGEKHLQLYLDEYCFRHNASAHHESAWGRLLDLCMSTDTGSVTRYCSTPNPSHHAPYRRAV</sequence>
<dbReference type="InterPro" id="IPR024442">
    <property type="entry name" value="Transposase_Zn_ribbon"/>
</dbReference>
<protein>
    <submittedName>
        <fullName evidence="2">Transposase</fullName>
    </submittedName>
</protein>
<dbReference type="Proteomes" id="UP001199916">
    <property type="component" value="Unassembled WGS sequence"/>
</dbReference>
<evidence type="ECO:0000259" key="1">
    <source>
        <dbReference type="Pfam" id="PF12760"/>
    </source>
</evidence>
<comment type="caution">
    <text evidence="2">The sequence shown here is derived from an EMBL/GenBank/DDBJ whole genome shotgun (WGS) entry which is preliminary data.</text>
</comment>